<dbReference type="SUPFAM" id="SSF53850">
    <property type="entry name" value="Periplasmic binding protein-like II"/>
    <property type="match status" value="1"/>
</dbReference>
<dbReference type="PANTHER" id="PTHR38431:SF1">
    <property type="entry name" value="BLL2305 PROTEIN"/>
    <property type="match status" value="1"/>
</dbReference>
<keyword evidence="3" id="KW-0238">DNA-binding</keyword>
<dbReference type="PANTHER" id="PTHR38431">
    <property type="entry name" value="BLL2305 PROTEIN"/>
    <property type="match status" value="1"/>
</dbReference>
<sequence>MAEGEYNAYMSVKQVAEYLQLNEKKVYELVKDEQIPATKVTGKWLFPRGLVDRWLTDSSHGGMLADRLNIAGSDDPLLYRLVLAHMNDIDSHALVNYTATGTRMGLRLLQARRIDACCLHWGPGAESHMRHPALLEQHRQHQQWVLIHLFRREQGMLVHPDVMAQVDDNNELFDYRWRWVKRQAGAGSQRFLMEVLGQQGKNVDDLNLGPRGHSEREAASLVAMGQADVAPGPRAAATEAGLEFVSFGWESFDMALPKNIWFRHLFQELLKRLQSDQAQKMAVTYGGYDLSEAGKLVWGED</sequence>
<dbReference type="InterPro" id="IPR024370">
    <property type="entry name" value="PBP_domain"/>
</dbReference>
<proteinExistence type="predicted"/>
<organism evidence="3">
    <name type="scientific">uncultured Thiotrichaceae bacterium</name>
    <dbReference type="NCBI Taxonomy" id="298394"/>
    <lineage>
        <taxon>Bacteria</taxon>
        <taxon>Pseudomonadati</taxon>
        <taxon>Pseudomonadota</taxon>
        <taxon>Gammaproteobacteria</taxon>
        <taxon>Thiotrichales</taxon>
        <taxon>Thiotrichaceae</taxon>
        <taxon>environmental samples</taxon>
    </lineage>
</organism>
<gene>
    <name evidence="3" type="ORF">HELGO_WM23888</name>
</gene>
<evidence type="ECO:0000259" key="1">
    <source>
        <dbReference type="Pfam" id="PF12727"/>
    </source>
</evidence>
<name>A0A6S6ULR7_9GAMM</name>
<dbReference type="Pfam" id="PF12728">
    <property type="entry name" value="HTH_17"/>
    <property type="match status" value="1"/>
</dbReference>
<evidence type="ECO:0000259" key="2">
    <source>
        <dbReference type="Pfam" id="PF12728"/>
    </source>
</evidence>
<dbReference type="GO" id="GO:0003677">
    <property type="term" value="F:DNA binding"/>
    <property type="evidence" value="ECO:0007669"/>
    <property type="project" value="UniProtKB-KW"/>
</dbReference>
<dbReference type="InterPro" id="IPR010093">
    <property type="entry name" value="SinI_DNA-bd"/>
</dbReference>
<accession>A0A6S6ULR7</accession>
<protein>
    <submittedName>
        <fullName evidence="3">DNA-binding protein</fullName>
    </submittedName>
</protein>
<feature type="domain" description="PBP" evidence="1">
    <location>
        <begin position="89"/>
        <end position="274"/>
    </location>
</feature>
<dbReference type="Pfam" id="PF12727">
    <property type="entry name" value="PBP_like"/>
    <property type="match status" value="1"/>
</dbReference>
<dbReference type="AlphaFoldDB" id="A0A6S6ULR7"/>
<dbReference type="EMBL" id="CACVAT010000561">
    <property type="protein sequence ID" value="CAA6830090.1"/>
    <property type="molecule type" value="Genomic_DNA"/>
</dbReference>
<dbReference type="NCBIfam" id="TIGR01764">
    <property type="entry name" value="excise"/>
    <property type="match status" value="1"/>
</dbReference>
<dbReference type="InterPro" id="IPR041657">
    <property type="entry name" value="HTH_17"/>
</dbReference>
<feature type="domain" description="Helix-turn-helix" evidence="2">
    <location>
        <begin position="9"/>
        <end position="56"/>
    </location>
</feature>
<evidence type="ECO:0000313" key="3">
    <source>
        <dbReference type="EMBL" id="CAA6830090.1"/>
    </source>
</evidence>
<reference evidence="3" key="1">
    <citation type="submission" date="2020-01" db="EMBL/GenBank/DDBJ databases">
        <authorList>
            <person name="Meier V. D."/>
            <person name="Meier V D."/>
        </authorList>
    </citation>
    <scope>NUCLEOTIDE SEQUENCE</scope>
    <source>
        <strain evidence="3">HLG_WM_MAG_09</strain>
    </source>
</reference>